<dbReference type="InterPro" id="IPR003594">
    <property type="entry name" value="HATPase_dom"/>
</dbReference>
<dbReference type="InterPro" id="IPR035965">
    <property type="entry name" value="PAS-like_dom_sf"/>
</dbReference>
<dbReference type="PROSITE" id="PS50110">
    <property type="entry name" value="RESPONSE_REGULATORY"/>
    <property type="match status" value="1"/>
</dbReference>
<dbReference type="InterPro" id="IPR000700">
    <property type="entry name" value="PAS-assoc_C"/>
</dbReference>
<dbReference type="Pfam" id="PF02518">
    <property type="entry name" value="HATPase_c"/>
    <property type="match status" value="1"/>
</dbReference>
<dbReference type="PRINTS" id="PR00344">
    <property type="entry name" value="BCTRLSENSOR"/>
</dbReference>
<dbReference type="InterPro" id="IPR000014">
    <property type="entry name" value="PAS"/>
</dbReference>
<evidence type="ECO:0000259" key="8">
    <source>
        <dbReference type="PROSITE" id="PS50113"/>
    </source>
</evidence>
<dbReference type="SMART" id="SM00388">
    <property type="entry name" value="HisKA"/>
    <property type="match status" value="1"/>
</dbReference>
<dbReference type="Gene3D" id="2.10.70.100">
    <property type="match status" value="1"/>
</dbReference>
<dbReference type="PROSITE" id="PS50109">
    <property type="entry name" value="HIS_KIN"/>
    <property type="match status" value="1"/>
</dbReference>
<feature type="modified residue" description="4-aspartylphosphate" evidence="4">
    <location>
        <position position="622"/>
    </location>
</feature>
<dbReference type="InterPro" id="IPR004358">
    <property type="entry name" value="Sig_transdc_His_kin-like_C"/>
</dbReference>
<dbReference type="Gene3D" id="1.10.287.130">
    <property type="match status" value="1"/>
</dbReference>
<protein>
    <recommendedName>
        <fullName evidence="2">histidine kinase</fullName>
        <ecNumber evidence="2">2.7.13.3</ecNumber>
    </recommendedName>
</protein>
<evidence type="ECO:0000256" key="5">
    <source>
        <dbReference type="SAM" id="Coils"/>
    </source>
</evidence>
<keyword evidence="5" id="KW-0175">Coiled coil</keyword>
<dbReference type="InterPro" id="IPR001610">
    <property type="entry name" value="PAC"/>
</dbReference>
<dbReference type="Gene3D" id="3.30.565.10">
    <property type="entry name" value="Histidine kinase-like ATPase, C-terminal domain"/>
    <property type="match status" value="1"/>
</dbReference>
<dbReference type="Pfam" id="PF00072">
    <property type="entry name" value="Response_reg"/>
    <property type="match status" value="1"/>
</dbReference>
<dbReference type="SUPFAM" id="SSF55874">
    <property type="entry name" value="ATPase domain of HSP90 chaperone/DNA topoisomerase II/histidine kinase"/>
    <property type="match status" value="1"/>
</dbReference>
<evidence type="ECO:0000256" key="2">
    <source>
        <dbReference type="ARBA" id="ARBA00012438"/>
    </source>
</evidence>
<evidence type="ECO:0000259" key="6">
    <source>
        <dbReference type="PROSITE" id="PS50109"/>
    </source>
</evidence>
<dbReference type="InterPro" id="IPR001789">
    <property type="entry name" value="Sig_transdc_resp-reg_receiver"/>
</dbReference>
<dbReference type="PANTHER" id="PTHR43065">
    <property type="entry name" value="SENSOR HISTIDINE KINASE"/>
    <property type="match status" value="1"/>
</dbReference>
<dbReference type="EMBL" id="LT670817">
    <property type="protein sequence ID" value="SHG21517.1"/>
    <property type="molecule type" value="Genomic_DNA"/>
</dbReference>
<dbReference type="Pfam" id="PF08447">
    <property type="entry name" value="PAS_3"/>
    <property type="match status" value="1"/>
</dbReference>
<dbReference type="SUPFAM" id="SSF52172">
    <property type="entry name" value="CheY-like"/>
    <property type="match status" value="2"/>
</dbReference>
<proteinExistence type="predicted"/>
<dbReference type="InterPro" id="IPR005467">
    <property type="entry name" value="His_kinase_dom"/>
</dbReference>
<dbReference type="Proteomes" id="UP000189796">
    <property type="component" value="Chromosome I"/>
</dbReference>
<sequence>MRPGASSERAVILAPTGRDATVAAALIKEAGFYANICTDLAALLHEIEGGAGLAVIADEAIKTADLRGLVRWLNDQPSWSDFPIVLLTHQGGGPERNPDAVRLGQVLGNVTFIERPFHPTTLVSVVGSAVRGRRRQYQTRAILADLTESEDLLQTALNAGHLGALELHLPEFELEASDTCRAFFGRKPGEPFSYQDLLAAVHPDDRARRMEVVEQTIKTGQDYSIEYRNIWPDGSQHWVDVRARAVRRPDGSIKSLVGVSSDITARKVAEIERESLLAQLAAERTALAELTATLEQRVEQRTADLMKEVAAREKAQEQLRQAQKMETIGQLTGGVAHDFNNLLMAVMGNLDLLRKRLPNDPRLHRLIDGALQGAERGASLTQRLLAFARQQDLRAVPMDLRGLIQGMIDLLERSLGPRIALRLELPEGLPPARVDANQLELAVLNLAINARDAMPDGGSIEIRLAEHQASGDPVLKSGRYLKLSVIDTGKGMTPEILKRAIEPFFSSKPLGKGTGLGLSMVHGLAVQLGGALQLSSTVGKGTTATLLLPVATAVPEAEIPAQTLQKVNRSAVILFVDDDPLIAMSTTEMLEDLGHHVIGASSGLHALDILKSEQPLDLMMTDHVMPGMTGVELAAASRAVRPSLPILLATGYAELPDGAQLDLPRLAKPYHQDQLRDRLDQLLGA</sequence>
<dbReference type="Gene3D" id="3.40.50.2300">
    <property type="match status" value="1"/>
</dbReference>
<dbReference type="Pfam" id="PF00512">
    <property type="entry name" value="HisKA"/>
    <property type="match status" value="1"/>
</dbReference>
<dbReference type="InterPro" id="IPR013655">
    <property type="entry name" value="PAS_fold_3"/>
</dbReference>
<gene>
    <name evidence="9" type="ORF">SAMN05443248_0728</name>
</gene>
<dbReference type="SMART" id="SM00387">
    <property type="entry name" value="HATPase_c"/>
    <property type="match status" value="1"/>
</dbReference>
<evidence type="ECO:0000256" key="1">
    <source>
        <dbReference type="ARBA" id="ARBA00000085"/>
    </source>
</evidence>
<dbReference type="SUPFAM" id="SSF47384">
    <property type="entry name" value="Homodimeric domain of signal transducing histidine kinase"/>
    <property type="match status" value="1"/>
</dbReference>
<feature type="domain" description="Histidine kinase" evidence="6">
    <location>
        <begin position="334"/>
        <end position="552"/>
    </location>
</feature>
<evidence type="ECO:0000313" key="10">
    <source>
        <dbReference type="Proteomes" id="UP000189796"/>
    </source>
</evidence>
<dbReference type="RefSeq" id="WP_079600034.1">
    <property type="nucleotide sequence ID" value="NZ_LT670817.1"/>
</dbReference>
<dbReference type="Gene3D" id="3.30.450.20">
    <property type="entry name" value="PAS domain"/>
    <property type="match status" value="1"/>
</dbReference>
<comment type="catalytic activity">
    <reaction evidence="1">
        <text>ATP + protein L-histidine = ADP + protein N-phospho-L-histidine.</text>
        <dbReference type="EC" id="2.7.13.3"/>
    </reaction>
</comment>
<dbReference type="InterPro" id="IPR003661">
    <property type="entry name" value="HisK_dim/P_dom"/>
</dbReference>
<dbReference type="PROSITE" id="PS50113">
    <property type="entry name" value="PAC"/>
    <property type="match status" value="1"/>
</dbReference>
<organism evidence="9 10">
    <name type="scientific">Bradyrhizobium erythrophlei</name>
    <dbReference type="NCBI Taxonomy" id="1437360"/>
    <lineage>
        <taxon>Bacteria</taxon>
        <taxon>Pseudomonadati</taxon>
        <taxon>Pseudomonadota</taxon>
        <taxon>Alphaproteobacteria</taxon>
        <taxon>Hyphomicrobiales</taxon>
        <taxon>Nitrobacteraceae</taxon>
        <taxon>Bradyrhizobium</taxon>
    </lineage>
</organism>
<evidence type="ECO:0000259" key="7">
    <source>
        <dbReference type="PROSITE" id="PS50110"/>
    </source>
</evidence>
<evidence type="ECO:0000256" key="3">
    <source>
        <dbReference type="ARBA" id="ARBA00022553"/>
    </source>
</evidence>
<dbReference type="NCBIfam" id="TIGR00229">
    <property type="entry name" value="sensory_box"/>
    <property type="match status" value="1"/>
</dbReference>
<dbReference type="InterPro" id="IPR011006">
    <property type="entry name" value="CheY-like_superfamily"/>
</dbReference>
<dbReference type="PANTHER" id="PTHR43065:SF42">
    <property type="entry name" value="TWO-COMPONENT SENSOR PPRA"/>
    <property type="match status" value="1"/>
</dbReference>
<keyword evidence="3 4" id="KW-0597">Phosphoprotein</keyword>
<accession>A0A1M5I045</accession>
<feature type="domain" description="Response regulatory" evidence="7">
    <location>
        <begin position="572"/>
        <end position="683"/>
    </location>
</feature>
<dbReference type="InterPro" id="IPR036097">
    <property type="entry name" value="HisK_dim/P_sf"/>
</dbReference>
<dbReference type="SMART" id="SM00448">
    <property type="entry name" value="REC"/>
    <property type="match status" value="1"/>
</dbReference>
<dbReference type="OrthoDB" id="9796100at2"/>
<dbReference type="AlphaFoldDB" id="A0A1M5I045"/>
<feature type="domain" description="PAC" evidence="8">
    <location>
        <begin position="223"/>
        <end position="275"/>
    </location>
</feature>
<reference evidence="9 10" key="1">
    <citation type="submission" date="2016-11" db="EMBL/GenBank/DDBJ databases">
        <authorList>
            <person name="Jaros S."/>
            <person name="Januszkiewicz K."/>
            <person name="Wedrychowicz H."/>
        </authorList>
    </citation>
    <scope>NUCLEOTIDE SEQUENCE [LARGE SCALE GENOMIC DNA]</scope>
    <source>
        <strain evidence="9 10">GAS138</strain>
    </source>
</reference>
<dbReference type="CDD" id="cd00130">
    <property type="entry name" value="PAS"/>
    <property type="match status" value="1"/>
</dbReference>
<dbReference type="CDD" id="cd00082">
    <property type="entry name" value="HisKA"/>
    <property type="match status" value="1"/>
</dbReference>
<name>A0A1M5I045_9BRAD</name>
<dbReference type="InterPro" id="IPR036890">
    <property type="entry name" value="HATPase_C_sf"/>
</dbReference>
<dbReference type="SMART" id="SM00086">
    <property type="entry name" value="PAC"/>
    <property type="match status" value="1"/>
</dbReference>
<dbReference type="EC" id="2.7.13.3" evidence="2"/>
<feature type="coiled-coil region" evidence="5">
    <location>
        <begin position="273"/>
        <end position="325"/>
    </location>
</feature>
<dbReference type="GO" id="GO:0000155">
    <property type="term" value="F:phosphorelay sensor kinase activity"/>
    <property type="evidence" value="ECO:0007669"/>
    <property type="project" value="InterPro"/>
</dbReference>
<dbReference type="SUPFAM" id="SSF55785">
    <property type="entry name" value="PYP-like sensor domain (PAS domain)"/>
    <property type="match status" value="1"/>
</dbReference>
<evidence type="ECO:0000313" key="9">
    <source>
        <dbReference type="EMBL" id="SHG21517.1"/>
    </source>
</evidence>
<evidence type="ECO:0000256" key="4">
    <source>
        <dbReference type="PROSITE-ProRule" id="PRU00169"/>
    </source>
</evidence>